<dbReference type="EMBL" id="JAVDYC010000001">
    <property type="protein sequence ID" value="MDR7321234.1"/>
    <property type="molecule type" value="Genomic_DNA"/>
</dbReference>
<sequence length="45" mass="4791">MSLAQRSDGAPDAQLSIGPVLAFDDAVKLKVHALPRTVEDACLDR</sequence>
<gene>
    <name evidence="1" type="ORF">J2S44_001484</name>
</gene>
<accession>A0AAE3ZM39</accession>
<proteinExistence type="predicted"/>
<name>A0AAE3ZM39_9ACTN</name>
<keyword evidence="2" id="KW-1185">Reference proteome</keyword>
<reference evidence="1 2" key="1">
    <citation type="submission" date="2023-07" db="EMBL/GenBank/DDBJ databases">
        <title>Sequencing the genomes of 1000 actinobacteria strains.</title>
        <authorList>
            <person name="Klenk H.-P."/>
        </authorList>
    </citation>
    <scope>NUCLEOTIDE SEQUENCE [LARGE SCALE GENOMIC DNA]</scope>
    <source>
        <strain evidence="1 2">DSM 44711</strain>
    </source>
</reference>
<comment type="caution">
    <text evidence="1">The sequence shown here is derived from an EMBL/GenBank/DDBJ whole genome shotgun (WGS) entry which is preliminary data.</text>
</comment>
<evidence type="ECO:0000313" key="1">
    <source>
        <dbReference type="EMBL" id="MDR7321234.1"/>
    </source>
</evidence>
<dbReference type="RefSeq" id="WP_310410105.1">
    <property type="nucleotide sequence ID" value="NZ_JAVDYC010000001.1"/>
</dbReference>
<organism evidence="1 2">
    <name type="scientific">Catenuloplanes niger</name>
    <dbReference type="NCBI Taxonomy" id="587534"/>
    <lineage>
        <taxon>Bacteria</taxon>
        <taxon>Bacillati</taxon>
        <taxon>Actinomycetota</taxon>
        <taxon>Actinomycetes</taxon>
        <taxon>Micromonosporales</taxon>
        <taxon>Micromonosporaceae</taxon>
        <taxon>Catenuloplanes</taxon>
    </lineage>
</organism>
<evidence type="ECO:0000313" key="2">
    <source>
        <dbReference type="Proteomes" id="UP001183629"/>
    </source>
</evidence>
<protein>
    <submittedName>
        <fullName evidence="1">Uncharacterized protein</fullName>
    </submittedName>
</protein>
<dbReference type="AlphaFoldDB" id="A0AAE3ZM39"/>
<dbReference type="Proteomes" id="UP001183629">
    <property type="component" value="Unassembled WGS sequence"/>
</dbReference>